<evidence type="ECO:0000256" key="4">
    <source>
        <dbReference type="PROSITE-ProRule" id="PRU00169"/>
    </source>
</evidence>
<dbReference type="GO" id="GO:0000156">
    <property type="term" value="F:phosphorelay response regulator activity"/>
    <property type="evidence" value="ECO:0007669"/>
    <property type="project" value="TreeGrafter"/>
</dbReference>
<feature type="domain" description="OmpR/PhoB-type" evidence="7">
    <location>
        <begin position="126"/>
        <end position="224"/>
    </location>
</feature>
<evidence type="ECO:0000259" key="7">
    <source>
        <dbReference type="PROSITE" id="PS51755"/>
    </source>
</evidence>
<dbReference type="SUPFAM" id="SSF52172">
    <property type="entry name" value="CheY-like"/>
    <property type="match status" value="1"/>
</dbReference>
<dbReference type="STRING" id="1121485.GCA_000426485_03183"/>
<proteinExistence type="predicted"/>
<dbReference type="AlphaFoldDB" id="A0A4Y8KYT3"/>
<evidence type="ECO:0000259" key="6">
    <source>
        <dbReference type="PROSITE" id="PS50110"/>
    </source>
</evidence>
<feature type="domain" description="Response regulatory" evidence="6">
    <location>
        <begin position="3"/>
        <end position="118"/>
    </location>
</feature>
<accession>A0A4Y8KYT3</accession>
<dbReference type="OrthoDB" id="1646880at2"/>
<dbReference type="GO" id="GO:0000976">
    <property type="term" value="F:transcription cis-regulatory region binding"/>
    <property type="evidence" value="ECO:0007669"/>
    <property type="project" value="TreeGrafter"/>
</dbReference>
<dbReference type="GO" id="GO:0032993">
    <property type="term" value="C:protein-DNA complex"/>
    <property type="evidence" value="ECO:0007669"/>
    <property type="project" value="TreeGrafter"/>
</dbReference>
<evidence type="ECO:0000256" key="3">
    <source>
        <dbReference type="ARBA" id="ARBA00023125"/>
    </source>
</evidence>
<keyword evidence="3 5" id="KW-0238">DNA-binding</keyword>
<dbReference type="PROSITE" id="PS51755">
    <property type="entry name" value="OMPR_PHOB"/>
    <property type="match status" value="1"/>
</dbReference>
<organism evidence="8 9">
    <name type="scientific">Dysgonomonas capnocytophagoides</name>
    <dbReference type="NCBI Taxonomy" id="45254"/>
    <lineage>
        <taxon>Bacteria</taxon>
        <taxon>Pseudomonadati</taxon>
        <taxon>Bacteroidota</taxon>
        <taxon>Bacteroidia</taxon>
        <taxon>Bacteroidales</taxon>
        <taxon>Dysgonomonadaceae</taxon>
        <taxon>Dysgonomonas</taxon>
    </lineage>
</organism>
<dbReference type="Proteomes" id="UP000297861">
    <property type="component" value="Unassembled WGS sequence"/>
</dbReference>
<dbReference type="InterPro" id="IPR001867">
    <property type="entry name" value="OmpR/PhoB-type_DNA-bd"/>
</dbReference>
<dbReference type="InterPro" id="IPR011006">
    <property type="entry name" value="CheY-like_superfamily"/>
</dbReference>
<dbReference type="GO" id="GO:0006355">
    <property type="term" value="P:regulation of DNA-templated transcription"/>
    <property type="evidence" value="ECO:0007669"/>
    <property type="project" value="InterPro"/>
</dbReference>
<dbReference type="PANTHER" id="PTHR48111">
    <property type="entry name" value="REGULATOR OF RPOS"/>
    <property type="match status" value="1"/>
</dbReference>
<dbReference type="InterPro" id="IPR001789">
    <property type="entry name" value="Sig_transdc_resp-reg_receiver"/>
</dbReference>
<dbReference type="Gene3D" id="1.10.10.10">
    <property type="entry name" value="Winged helix-like DNA-binding domain superfamily/Winged helix DNA-binding domain"/>
    <property type="match status" value="1"/>
</dbReference>
<dbReference type="EMBL" id="SOML01000009">
    <property type="protein sequence ID" value="TFD94910.1"/>
    <property type="molecule type" value="Genomic_DNA"/>
</dbReference>
<dbReference type="Gene3D" id="3.40.50.2300">
    <property type="match status" value="1"/>
</dbReference>
<feature type="modified residue" description="4-aspartylphosphate" evidence="4">
    <location>
        <position position="52"/>
    </location>
</feature>
<keyword evidence="2" id="KW-0902">Two-component regulatory system</keyword>
<reference evidence="8 9" key="1">
    <citation type="submission" date="2019-03" db="EMBL/GenBank/DDBJ databases">
        <title>San Antonio Military Medical Center submission to MRSN (WRAIR), pending publication.</title>
        <authorList>
            <person name="Blyth D.M."/>
            <person name="Mccarthy S.L."/>
            <person name="Schall S.E."/>
            <person name="Stam J.A."/>
            <person name="Ong A.C."/>
            <person name="Mcgann P.T."/>
        </authorList>
    </citation>
    <scope>NUCLEOTIDE SEQUENCE [LARGE SCALE GENOMIC DNA]</scope>
    <source>
        <strain evidence="8 9">MRSN571793</strain>
    </source>
</reference>
<dbReference type="InterPro" id="IPR036388">
    <property type="entry name" value="WH-like_DNA-bd_sf"/>
</dbReference>
<dbReference type="GO" id="GO:0005829">
    <property type="term" value="C:cytosol"/>
    <property type="evidence" value="ECO:0007669"/>
    <property type="project" value="TreeGrafter"/>
</dbReference>
<dbReference type="Pfam" id="PF00072">
    <property type="entry name" value="Response_reg"/>
    <property type="match status" value="1"/>
</dbReference>
<dbReference type="CDD" id="cd00383">
    <property type="entry name" value="trans_reg_C"/>
    <property type="match status" value="1"/>
</dbReference>
<keyword evidence="9" id="KW-1185">Reference proteome</keyword>
<evidence type="ECO:0000256" key="5">
    <source>
        <dbReference type="PROSITE-ProRule" id="PRU01091"/>
    </source>
</evidence>
<feature type="DNA-binding region" description="OmpR/PhoB-type" evidence="5">
    <location>
        <begin position="126"/>
        <end position="224"/>
    </location>
</feature>
<dbReference type="SMART" id="SM00862">
    <property type="entry name" value="Trans_reg_C"/>
    <property type="match status" value="1"/>
</dbReference>
<comment type="caution">
    <text evidence="8">The sequence shown here is derived from an EMBL/GenBank/DDBJ whole genome shotgun (WGS) entry which is preliminary data.</text>
</comment>
<name>A0A4Y8KYT3_9BACT</name>
<dbReference type="PROSITE" id="PS50110">
    <property type="entry name" value="RESPONSE_REGULATORY"/>
    <property type="match status" value="1"/>
</dbReference>
<protein>
    <submittedName>
        <fullName evidence="8">Response regulator transcription factor</fullName>
    </submittedName>
</protein>
<dbReference type="Pfam" id="PF00486">
    <property type="entry name" value="Trans_reg_C"/>
    <property type="match status" value="1"/>
</dbReference>
<dbReference type="SMART" id="SM00448">
    <property type="entry name" value="REC"/>
    <property type="match status" value="1"/>
</dbReference>
<keyword evidence="1 4" id="KW-0597">Phosphoprotein</keyword>
<dbReference type="RefSeq" id="WP_026626997.1">
    <property type="nucleotide sequence ID" value="NZ_AP028867.1"/>
</dbReference>
<dbReference type="PANTHER" id="PTHR48111:SF40">
    <property type="entry name" value="PHOSPHATE REGULON TRANSCRIPTIONAL REGULATORY PROTEIN PHOB"/>
    <property type="match status" value="1"/>
</dbReference>
<dbReference type="InterPro" id="IPR039420">
    <property type="entry name" value="WalR-like"/>
</dbReference>
<sequence>MANILLVEDDENLAYMLCENLEIEGFEVKHINKGAKALAELEVNLADLLLMDVDLEDNISGFDVAESVRMVYPTLPIIFTTGKTHFKDVERGLKLRYVDYQKKPYGTKELLARINNLLNRVVETNEKRFVFSGFSFNPMEQIVSVDGNEIRIAKTEAAFLRLLCENVNTVVTKEKIVWILWNEEDVYQKEHSLNNLAHKIRKYLEGNPYVDLVTISKVGYKLIDNK</sequence>
<evidence type="ECO:0000313" key="9">
    <source>
        <dbReference type="Proteomes" id="UP000297861"/>
    </source>
</evidence>
<gene>
    <name evidence="8" type="ORF">E2605_13905</name>
</gene>
<evidence type="ECO:0000256" key="1">
    <source>
        <dbReference type="ARBA" id="ARBA00022553"/>
    </source>
</evidence>
<evidence type="ECO:0000313" key="8">
    <source>
        <dbReference type="EMBL" id="TFD94910.1"/>
    </source>
</evidence>
<evidence type="ECO:0000256" key="2">
    <source>
        <dbReference type="ARBA" id="ARBA00023012"/>
    </source>
</evidence>